<dbReference type="SUPFAM" id="SSF54695">
    <property type="entry name" value="POZ domain"/>
    <property type="match status" value="1"/>
</dbReference>
<feature type="compositionally biased region" description="Acidic residues" evidence="1">
    <location>
        <begin position="149"/>
        <end position="162"/>
    </location>
</feature>
<feature type="region of interest" description="Disordered" evidence="1">
    <location>
        <begin position="121"/>
        <end position="198"/>
    </location>
</feature>
<dbReference type="PANTHER" id="PTHR14499">
    <property type="entry name" value="POTASSIUM CHANNEL TETRAMERIZATION DOMAIN-CONTAINING"/>
    <property type="match status" value="1"/>
</dbReference>
<dbReference type="Pfam" id="PF20871">
    <property type="entry name" value="KCTD1-15_CTD"/>
    <property type="match status" value="1"/>
</dbReference>
<sequence length="417" mass="46113">MLNAVTDDGRPRLPVPASFQSSLHTAAYSRPESRRGFRGRVSWRRARAAPLILARLRCRFRGFGSEGGLARVDEVMRRGSTSASLHYLLPLQLPYPGGGTPHPPAPRVSMATYRNMARMDGGGTEAQEEHRGPEGGGGPGEVERVQSSGDEEDSESEAEDWLWESGPTVLDSGGSAQRPRADNSRIISTSPNSTGIPTAAQLTKSNAPVHIDVGGHMYTSSLATLTRYPDSRIARLFNGTEPVVLDSLKQHYFIDRDGSMFRYILNFLRTSKLLVPEDFREYCLLYEESVFFQLAPLQKELEHWKAEQESRSKCQQCHCALVHIAPGLGEKVGVSACRSVIEEVFPEVTDPLSDGWTPDSTHLSHFPLSSRCRLSSVQVLERFHQAGFRISGSSGGGVDSSQFSEYFLHRVQKRPPE</sequence>
<dbReference type="FunFam" id="3.30.710.10:FF:000003">
    <property type="entry name" value="BTB/POZ domain-containing protein KCTD6 isoform X2"/>
    <property type="match status" value="1"/>
</dbReference>
<dbReference type="GO" id="GO:0051260">
    <property type="term" value="P:protein homooligomerization"/>
    <property type="evidence" value="ECO:0007669"/>
    <property type="project" value="InterPro"/>
</dbReference>
<dbReference type="PANTHER" id="PTHR14499:SF65">
    <property type="entry name" value="BTB_POZ DOMAIN-CONTAINING PROTEIN KCTD1"/>
    <property type="match status" value="1"/>
</dbReference>
<evidence type="ECO:0000259" key="2">
    <source>
        <dbReference type="SMART" id="SM00225"/>
    </source>
</evidence>
<gene>
    <name evidence="3" type="ORF">FQA47_023275</name>
</gene>
<dbReference type="CDD" id="cd18361">
    <property type="entry name" value="BTB_POZ_KCTD1-like"/>
    <property type="match status" value="1"/>
</dbReference>
<protein>
    <submittedName>
        <fullName evidence="3">BTB/POZ domain-containing protein KCTD1</fullName>
    </submittedName>
</protein>
<dbReference type="InterPro" id="IPR003131">
    <property type="entry name" value="T1-type_BTB"/>
</dbReference>
<proteinExistence type="predicted"/>
<dbReference type="AlphaFoldDB" id="A0A834FC24"/>
<dbReference type="InterPro" id="IPR048595">
    <property type="entry name" value="KCTD1-15-like_C"/>
</dbReference>
<name>A0A834FC24_ORYME</name>
<feature type="compositionally biased region" description="Polar residues" evidence="1">
    <location>
        <begin position="185"/>
        <end position="198"/>
    </location>
</feature>
<dbReference type="Proteomes" id="UP000646548">
    <property type="component" value="Unassembled WGS sequence"/>
</dbReference>
<accession>A0A834FC24</accession>
<dbReference type="SMART" id="SM00225">
    <property type="entry name" value="BTB"/>
    <property type="match status" value="1"/>
</dbReference>
<organism evidence="3 4">
    <name type="scientific">Oryzias melastigma</name>
    <name type="common">Marine medaka</name>
    <dbReference type="NCBI Taxonomy" id="30732"/>
    <lineage>
        <taxon>Eukaryota</taxon>
        <taxon>Metazoa</taxon>
        <taxon>Chordata</taxon>
        <taxon>Craniata</taxon>
        <taxon>Vertebrata</taxon>
        <taxon>Euteleostomi</taxon>
        <taxon>Actinopterygii</taxon>
        <taxon>Neopterygii</taxon>
        <taxon>Teleostei</taxon>
        <taxon>Neoteleostei</taxon>
        <taxon>Acanthomorphata</taxon>
        <taxon>Ovalentaria</taxon>
        <taxon>Atherinomorphae</taxon>
        <taxon>Beloniformes</taxon>
        <taxon>Adrianichthyidae</taxon>
        <taxon>Oryziinae</taxon>
        <taxon>Oryzias</taxon>
    </lineage>
</organism>
<dbReference type="GO" id="GO:0060037">
    <property type="term" value="P:pharyngeal system development"/>
    <property type="evidence" value="ECO:0007669"/>
    <property type="project" value="UniProtKB-ARBA"/>
</dbReference>
<dbReference type="Pfam" id="PF02214">
    <property type="entry name" value="BTB_2"/>
    <property type="match status" value="1"/>
</dbReference>
<evidence type="ECO:0000256" key="1">
    <source>
        <dbReference type="SAM" id="MobiDB-lite"/>
    </source>
</evidence>
<dbReference type="GO" id="GO:0060070">
    <property type="term" value="P:canonical Wnt signaling pathway"/>
    <property type="evidence" value="ECO:0007669"/>
    <property type="project" value="UniProtKB-ARBA"/>
</dbReference>
<dbReference type="Gene3D" id="3.30.710.10">
    <property type="entry name" value="Potassium Channel Kv1.1, Chain A"/>
    <property type="match status" value="1"/>
</dbReference>
<dbReference type="InterPro" id="IPR000210">
    <property type="entry name" value="BTB/POZ_dom"/>
</dbReference>
<dbReference type="InterPro" id="IPR011333">
    <property type="entry name" value="SKP1/BTB/POZ_sf"/>
</dbReference>
<reference evidence="3" key="1">
    <citation type="journal article" name="BMC Genomics">
        <title>Long-read sequencing and de novo genome assembly of marine medaka (Oryzias melastigma).</title>
        <authorList>
            <person name="Liang P."/>
            <person name="Saqib H.S.A."/>
            <person name="Ni X."/>
            <person name="Shen Y."/>
        </authorList>
    </citation>
    <scope>NUCLEOTIDE SEQUENCE</scope>
    <source>
        <strain evidence="3">Bigg-433</strain>
    </source>
</reference>
<evidence type="ECO:0000313" key="4">
    <source>
        <dbReference type="Proteomes" id="UP000646548"/>
    </source>
</evidence>
<dbReference type="EMBL" id="WKFB01000273">
    <property type="protein sequence ID" value="KAF6728701.1"/>
    <property type="molecule type" value="Genomic_DNA"/>
</dbReference>
<comment type="caution">
    <text evidence="3">The sequence shown here is derived from an EMBL/GenBank/DDBJ whole genome shotgun (WGS) entry which is preliminary data.</text>
</comment>
<feature type="domain" description="BTB" evidence="2">
    <location>
        <begin position="207"/>
        <end position="309"/>
    </location>
</feature>
<dbReference type="GO" id="GO:0003714">
    <property type="term" value="F:transcription corepressor activity"/>
    <property type="evidence" value="ECO:0007669"/>
    <property type="project" value="TreeGrafter"/>
</dbReference>
<dbReference type="GO" id="GO:0005634">
    <property type="term" value="C:nucleus"/>
    <property type="evidence" value="ECO:0007669"/>
    <property type="project" value="TreeGrafter"/>
</dbReference>
<dbReference type="GO" id="GO:0014033">
    <property type="term" value="P:neural crest cell differentiation"/>
    <property type="evidence" value="ECO:0007669"/>
    <property type="project" value="UniProtKB-ARBA"/>
</dbReference>
<evidence type="ECO:0000313" key="3">
    <source>
        <dbReference type="EMBL" id="KAF6728701.1"/>
    </source>
</evidence>